<dbReference type="RefSeq" id="WP_165240131.1">
    <property type="nucleotide sequence ID" value="NZ_JAAKZV010000112.1"/>
</dbReference>
<dbReference type="InterPro" id="IPR021373">
    <property type="entry name" value="DUF2993"/>
</dbReference>
<reference evidence="1 2" key="1">
    <citation type="submission" date="2020-02" db="EMBL/GenBank/DDBJ databases">
        <title>Whole-genome analyses of novel actinobacteria.</title>
        <authorList>
            <person name="Sahin N."/>
        </authorList>
    </citation>
    <scope>NUCLEOTIDE SEQUENCE [LARGE SCALE GENOMIC DNA]</scope>
    <source>
        <strain evidence="1 2">A7024</strain>
    </source>
</reference>
<gene>
    <name evidence="1" type="ORF">G5C51_23335</name>
</gene>
<sequence length="234" mass="24031">MRALRILLVLFAVFSLIFVAADRIAVKFAEDKAAEKIQSLHGLAGNTDVLIKGFPFLTQVAQKELDHIDVRMTGVEAGAAGGSDKITISELSARFTGVTVGSDYASATAASTEGTALIGYDALTKAAGKQGVKISYGGGGKVKVTADGDTLGTGREGTVLSTVTTSGGDTVRVRADEVPPEAARLPGGEERVRRSVDVTQQVDGLPEGIELGAVTATVDGVSVELTGENVRLAG</sequence>
<dbReference type="AlphaFoldDB" id="A0A6G4U535"/>
<dbReference type="Pfam" id="PF11209">
    <property type="entry name" value="LmeA"/>
    <property type="match status" value="1"/>
</dbReference>
<proteinExistence type="predicted"/>
<keyword evidence="2" id="KW-1185">Reference proteome</keyword>
<protein>
    <submittedName>
        <fullName evidence="1">DUF2993 domain-containing protein</fullName>
    </submittedName>
</protein>
<organism evidence="1 2">
    <name type="scientific">Streptomyces coryli</name>
    <dbReference type="NCBI Taxonomy" id="1128680"/>
    <lineage>
        <taxon>Bacteria</taxon>
        <taxon>Bacillati</taxon>
        <taxon>Actinomycetota</taxon>
        <taxon>Actinomycetes</taxon>
        <taxon>Kitasatosporales</taxon>
        <taxon>Streptomycetaceae</taxon>
        <taxon>Streptomyces</taxon>
    </lineage>
</organism>
<evidence type="ECO:0000313" key="2">
    <source>
        <dbReference type="Proteomes" id="UP000481583"/>
    </source>
</evidence>
<dbReference type="Proteomes" id="UP000481583">
    <property type="component" value="Unassembled WGS sequence"/>
</dbReference>
<evidence type="ECO:0000313" key="1">
    <source>
        <dbReference type="EMBL" id="NGN66826.1"/>
    </source>
</evidence>
<name>A0A6G4U535_9ACTN</name>
<dbReference type="EMBL" id="JAAKZV010000112">
    <property type="protein sequence ID" value="NGN66826.1"/>
    <property type="molecule type" value="Genomic_DNA"/>
</dbReference>
<accession>A0A6G4U535</accession>
<comment type="caution">
    <text evidence="1">The sequence shown here is derived from an EMBL/GenBank/DDBJ whole genome shotgun (WGS) entry which is preliminary data.</text>
</comment>